<dbReference type="EMBL" id="BSXS01013080">
    <property type="protein sequence ID" value="GMF03515.1"/>
    <property type="molecule type" value="Genomic_DNA"/>
</dbReference>
<keyword evidence="2" id="KW-1185">Reference proteome</keyword>
<name>A0ACB5U878_AMBMO</name>
<gene>
    <name evidence="1" type="ORF">Amon02_001181100</name>
</gene>
<proteinExistence type="predicted"/>
<evidence type="ECO:0000313" key="1">
    <source>
        <dbReference type="EMBL" id="GMF03515.1"/>
    </source>
</evidence>
<evidence type="ECO:0000313" key="2">
    <source>
        <dbReference type="Proteomes" id="UP001165064"/>
    </source>
</evidence>
<comment type="caution">
    <text evidence="1">The sequence shown here is derived from an EMBL/GenBank/DDBJ whole genome shotgun (WGS) entry which is preliminary data.</text>
</comment>
<sequence>MVFTKNVMDRYNEIFDQLNTYGNLDLKEGKCGVVDSSKFSLRKTKFITMLNKIQVGESGEVINQDSKISELVQKYLELPVPRLVNFHHDQIVKFHGVVKEGFTVPECFQASGAILKDIQESSKPLTHAELVNWIDKLFIAAKQNDDRMRNVIDAVKEVLKQWEDDSNIVVHNRALSFCLKNRDYEEFEVQLKNLQSSQLLPNRETLTLMMKGLMA</sequence>
<organism evidence="1 2">
    <name type="scientific">Ambrosiozyma monospora</name>
    <name type="common">Yeast</name>
    <name type="synonym">Endomycopsis monosporus</name>
    <dbReference type="NCBI Taxonomy" id="43982"/>
    <lineage>
        <taxon>Eukaryota</taxon>
        <taxon>Fungi</taxon>
        <taxon>Dikarya</taxon>
        <taxon>Ascomycota</taxon>
        <taxon>Saccharomycotina</taxon>
        <taxon>Pichiomycetes</taxon>
        <taxon>Pichiales</taxon>
        <taxon>Pichiaceae</taxon>
        <taxon>Ambrosiozyma</taxon>
    </lineage>
</organism>
<dbReference type="Proteomes" id="UP001165064">
    <property type="component" value="Unassembled WGS sequence"/>
</dbReference>
<protein>
    <submittedName>
        <fullName evidence="1">Unnamed protein product</fullName>
    </submittedName>
</protein>
<reference evidence="1" key="1">
    <citation type="submission" date="2023-04" db="EMBL/GenBank/DDBJ databases">
        <title>Ambrosiozyma monospora NBRC 10751.</title>
        <authorList>
            <person name="Ichikawa N."/>
            <person name="Sato H."/>
            <person name="Tonouchi N."/>
        </authorList>
    </citation>
    <scope>NUCLEOTIDE SEQUENCE</scope>
    <source>
        <strain evidence="1">NBRC 10751</strain>
    </source>
</reference>
<accession>A0ACB5U878</accession>